<dbReference type="PANTHER" id="PTHR43649:SF12">
    <property type="entry name" value="DIACETYLCHITOBIOSE BINDING PROTEIN DASA"/>
    <property type="match status" value="1"/>
</dbReference>
<dbReference type="Pfam" id="PF01547">
    <property type="entry name" value="SBP_bac_1"/>
    <property type="match status" value="1"/>
</dbReference>
<dbReference type="Proteomes" id="UP000259211">
    <property type="component" value="Unassembled WGS sequence"/>
</dbReference>
<reference evidence="1 2" key="1">
    <citation type="submission" date="2017-07" db="EMBL/GenBank/DDBJ databases">
        <authorList>
            <person name="Sun Z.S."/>
            <person name="Albrecht U."/>
            <person name="Echele G."/>
            <person name="Lee C.C."/>
        </authorList>
    </citation>
    <scope>NUCLEOTIDE SEQUENCE [LARGE SCALE GENOMIC DNA]</scope>
    <source>
        <strain evidence="1 2">P16-029</strain>
    </source>
</reference>
<comment type="caution">
    <text evidence="1">The sequence shown here is derived from an EMBL/GenBank/DDBJ whole genome shotgun (WGS) entry which is preliminary data.</text>
</comment>
<evidence type="ECO:0000313" key="1">
    <source>
        <dbReference type="EMBL" id="RFT46992.1"/>
    </source>
</evidence>
<proteinExistence type="predicted"/>
<dbReference type="SUPFAM" id="SSF53850">
    <property type="entry name" value="Periplasmic binding protein-like II"/>
    <property type="match status" value="1"/>
</dbReference>
<dbReference type="AlphaFoldDB" id="A0A3E2DNM8"/>
<accession>A0A3E2DNM8</accession>
<protein>
    <submittedName>
        <fullName evidence="1">ABC transporter substrate-binding protein</fullName>
    </submittedName>
</protein>
<evidence type="ECO:0000313" key="2">
    <source>
        <dbReference type="Proteomes" id="UP000259211"/>
    </source>
</evidence>
<dbReference type="InterPro" id="IPR006059">
    <property type="entry name" value="SBP"/>
</dbReference>
<dbReference type="InterPro" id="IPR006311">
    <property type="entry name" value="TAT_signal"/>
</dbReference>
<dbReference type="CDD" id="cd14748">
    <property type="entry name" value="PBP2_UgpB"/>
    <property type="match status" value="1"/>
</dbReference>
<organism evidence="1 2">
    <name type="scientific">Cutibacterium avidum</name>
    <dbReference type="NCBI Taxonomy" id="33010"/>
    <lineage>
        <taxon>Bacteria</taxon>
        <taxon>Bacillati</taxon>
        <taxon>Actinomycetota</taxon>
        <taxon>Actinomycetes</taxon>
        <taxon>Propionibacteriales</taxon>
        <taxon>Propionibacteriaceae</taxon>
        <taxon>Cutibacterium</taxon>
    </lineage>
</organism>
<dbReference type="PANTHER" id="PTHR43649">
    <property type="entry name" value="ARABINOSE-BINDING PROTEIN-RELATED"/>
    <property type="match status" value="1"/>
</dbReference>
<dbReference type="RefSeq" id="WP_117188355.1">
    <property type="nucleotide sequence ID" value="NZ_NOWI01000001.1"/>
</dbReference>
<dbReference type="PROSITE" id="PS51318">
    <property type="entry name" value="TAT"/>
    <property type="match status" value="1"/>
</dbReference>
<dbReference type="EMBL" id="NOWI01000001">
    <property type="protein sequence ID" value="RFT46992.1"/>
    <property type="molecule type" value="Genomic_DNA"/>
</dbReference>
<dbReference type="InterPro" id="IPR050490">
    <property type="entry name" value="Bact_solute-bd_prot1"/>
</dbReference>
<gene>
    <name evidence="1" type="ORF">CHT91_01395</name>
</gene>
<dbReference type="Gene3D" id="3.40.190.10">
    <property type="entry name" value="Periplasmic binding protein-like II"/>
    <property type="match status" value="1"/>
</dbReference>
<sequence length="442" mass="47705">MIENLTRRGFLSGTVAAGAVVGLTACGGGKSAGGTASDQASGSGGKTYDGPKVELTFWNGFTGGDGTFMKKLVNKFNSSHDNIKVTMQSMQWADLYKKLPTAVTAGKAPDVAVIHLDSVATMAARKSIQPLDDVAKALDLKGSDFAKVPWVAGIYRDVRYSIPLDVHPMGLFFNKTVMDKAGLDPNKLPQTQGDYMSALETLKSKGVAGHWASPFQFTGGMSVYSLVSQFGGGLFSEDASHATWHEEPGIKAMTWWMDLVKKGYSPAKVAQDADFVALQNGKTAFNWNGIWSLNTLAENKALEWGVAPLPQIGERKAVWANSHQFTIPTQRNGNSNRADAAKVFVNWVSQQSLEWAKGGQIPARNSVRESDGFAKLTGQSTLAKQINDVVFPPTVPGISDVIGEFYRAVNEIMLGGKGIESTLKESASRADKILEENRKKYQ</sequence>
<name>A0A3E2DNM8_9ACTN</name>
<dbReference type="PROSITE" id="PS51257">
    <property type="entry name" value="PROKAR_LIPOPROTEIN"/>
    <property type="match status" value="1"/>
</dbReference>